<gene>
    <name evidence="1" type="ORF">PoB_000456300</name>
</gene>
<keyword evidence="2" id="KW-1185">Reference proteome</keyword>
<comment type="caution">
    <text evidence="1">The sequence shown here is derived from an EMBL/GenBank/DDBJ whole genome shotgun (WGS) entry which is preliminary data.</text>
</comment>
<proteinExistence type="predicted"/>
<dbReference type="Proteomes" id="UP000735302">
    <property type="component" value="Unassembled WGS sequence"/>
</dbReference>
<evidence type="ECO:0000313" key="2">
    <source>
        <dbReference type="Proteomes" id="UP000735302"/>
    </source>
</evidence>
<sequence>MGMCLKGGREDKLRDAHGQKKSGQSLVCAREFVRHPCAVLYLAKSSSRLSGNSSIIALCSCLNLLKAVVIYSGLTFNLAKKPQLFRKLRREEDGKLNIVLHSTTGPALLKTVFTSSPEKEAINFYHFVSKERGLFADFRRY</sequence>
<protein>
    <submittedName>
        <fullName evidence="1">Uncharacterized protein</fullName>
    </submittedName>
</protein>
<evidence type="ECO:0000313" key="1">
    <source>
        <dbReference type="EMBL" id="GFN78057.1"/>
    </source>
</evidence>
<organism evidence="1 2">
    <name type="scientific">Plakobranchus ocellatus</name>
    <dbReference type="NCBI Taxonomy" id="259542"/>
    <lineage>
        <taxon>Eukaryota</taxon>
        <taxon>Metazoa</taxon>
        <taxon>Spiralia</taxon>
        <taxon>Lophotrochozoa</taxon>
        <taxon>Mollusca</taxon>
        <taxon>Gastropoda</taxon>
        <taxon>Heterobranchia</taxon>
        <taxon>Euthyneura</taxon>
        <taxon>Panpulmonata</taxon>
        <taxon>Sacoglossa</taxon>
        <taxon>Placobranchoidea</taxon>
        <taxon>Plakobranchidae</taxon>
        <taxon>Plakobranchus</taxon>
    </lineage>
</organism>
<dbReference type="AlphaFoldDB" id="A0AAV3Y6K9"/>
<name>A0AAV3Y6K9_9GAST</name>
<dbReference type="EMBL" id="BLXT01000540">
    <property type="protein sequence ID" value="GFN78057.1"/>
    <property type="molecule type" value="Genomic_DNA"/>
</dbReference>
<reference evidence="1 2" key="1">
    <citation type="journal article" date="2021" name="Elife">
        <title>Chloroplast acquisition without the gene transfer in kleptoplastic sea slugs, Plakobranchus ocellatus.</title>
        <authorList>
            <person name="Maeda T."/>
            <person name="Takahashi S."/>
            <person name="Yoshida T."/>
            <person name="Shimamura S."/>
            <person name="Takaki Y."/>
            <person name="Nagai Y."/>
            <person name="Toyoda A."/>
            <person name="Suzuki Y."/>
            <person name="Arimoto A."/>
            <person name="Ishii H."/>
            <person name="Satoh N."/>
            <person name="Nishiyama T."/>
            <person name="Hasebe M."/>
            <person name="Maruyama T."/>
            <person name="Minagawa J."/>
            <person name="Obokata J."/>
            <person name="Shigenobu S."/>
        </authorList>
    </citation>
    <scope>NUCLEOTIDE SEQUENCE [LARGE SCALE GENOMIC DNA]</scope>
</reference>
<accession>A0AAV3Y6K9</accession>